<dbReference type="RefSeq" id="WP_168875809.1">
    <property type="nucleotide sequence ID" value="NZ_JABAIM010000001.1"/>
</dbReference>
<protein>
    <submittedName>
        <fullName evidence="1">DUF1579 domain-containing protein</fullName>
    </submittedName>
</protein>
<name>A0A847RSJ4_9NEIS</name>
<gene>
    <name evidence="1" type="ORF">HF682_03310</name>
</gene>
<dbReference type="Proteomes" id="UP000587991">
    <property type="component" value="Unassembled WGS sequence"/>
</dbReference>
<proteinExistence type="predicted"/>
<comment type="caution">
    <text evidence="1">The sequence shown here is derived from an EMBL/GenBank/DDBJ whole genome shotgun (WGS) entry which is preliminary data.</text>
</comment>
<organism evidence="1 2">
    <name type="scientific">Leeia aquatica</name>
    <dbReference type="NCBI Taxonomy" id="2725557"/>
    <lineage>
        <taxon>Bacteria</taxon>
        <taxon>Pseudomonadati</taxon>
        <taxon>Pseudomonadota</taxon>
        <taxon>Betaproteobacteria</taxon>
        <taxon>Neisseriales</taxon>
        <taxon>Leeiaceae</taxon>
        <taxon>Leeia</taxon>
    </lineage>
</organism>
<dbReference type="AlphaFoldDB" id="A0A847RSJ4"/>
<keyword evidence="2" id="KW-1185">Reference proteome</keyword>
<accession>A0A847RSJ4</accession>
<reference evidence="1 2" key="1">
    <citation type="submission" date="2020-04" db="EMBL/GenBank/DDBJ databases">
        <title>Draft genome of Leeia sp. IMCC25680.</title>
        <authorList>
            <person name="Song J."/>
            <person name="Cho J.-C."/>
        </authorList>
    </citation>
    <scope>NUCLEOTIDE SEQUENCE [LARGE SCALE GENOMIC DNA]</scope>
    <source>
        <strain evidence="1 2">IMCC25680</strain>
    </source>
</reference>
<evidence type="ECO:0000313" key="2">
    <source>
        <dbReference type="Proteomes" id="UP000587991"/>
    </source>
</evidence>
<evidence type="ECO:0000313" key="1">
    <source>
        <dbReference type="EMBL" id="NLR74180.1"/>
    </source>
</evidence>
<dbReference type="EMBL" id="JABAIM010000001">
    <property type="protein sequence ID" value="NLR74180.1"/>
    <property type="molecule type" value="Genomic_DNA"/>
</dbReference>
<sequence>MSSSTDFDFFMGRWNIQHQRLKERLANCQEWDHFHGSSHAQHILGGMGNIDDNYLEMPGGAYRAITLRSFDPATRQWSIWWLDGRFPGTLDAPMRGSFENGVGCFLADDVFQGRDIKVRFLWYPAKDGTPRWEQAFSVDNGQTWETNWIMIFHPAGEGSAQPV</sequence>